<dbReference type="CDD" id="cd00090">
    <property type="entry name" value="HTH_ARSR"/>
    <property type="match status" value="1"/>
</dbReference>
<reference evidence="5" key="1">
    <citation type="submission" date="2020-10" db="EMBL/GenBank/DDBJ databases">
        <authorList>
            <person name="Gilroy R."/>
        </authorList>
    </citation>
    <scope>NUCLEOTIDE SEQUENCE</scope>
    <source>
        <strain evidence="5">9366</strain>
    </source>
</reference>
<keyword evidence="1" id="KW-0805">Transcription regulation</keyword>
<dbReference type="Pfam" id="PF01022">
    <property type="entry name" value="HTH_5"/>
    <property type="match status" value="1"/>
</dbReference>
<comment type="caution">
    <text evidence="5">The sequence shown here is derived from an EMBL/GenBank/DDBJ whole genome shotgun (WGS) entry which is preliminary data.</text>
</comment>
<protein>
    <submittedName>
        <fullName evidence="5">Winged helix-turn-helix transcriptional regulator</fullName>
    </submittedName>
</protein>
<dbReference type="EMBL" id="DVNJ01000010">
    <property type="protein sequence ID" value="HIU62548.1"/>
    <property type="molecule type" value="Genomic_DNA"/>
</dbReference>
<evidence type="ECO:0000259" key="4">
    <source>
        <dbReference type="PROSITE" id="PS50987"/>
    </source>
</evidence>
<dbReference type="PRINTS" id="PR00778">
    <property type="entry name" value="HTHARSR"/>
</dbReference>
<keyword evidence="2" id="KW-0238">DNA-binding</keyword>
<dbReference type="SUPFAM" id="SSF46785">
    <property type="entry name" value="Winged helix' DNA-binding domain"/>
    <property type="match status" value="1"/>
</dbReference>
<dbReference type="PROSITE" id="PS50987">
    <property type="entry name" value="HTH_ARSR_2"/>
    <property type="match status" value="1"/>
</dbReference>
<evidence type="ECO:0000256" key="3">
    <source>
        <dbReference type="ARBA" id="ARBA00023163"/>
    </source>
</evidence>
<gene>
    <name evidence="5" type="ORF">IAB07_02115</name>
</gene>
<dbReference type="InterPro" id="IPR051011">
    <property type="entry name" value="Metal_resp_trans_reg"/>
</dbReference>
<dbReference type="InterPro" id="IPR001845">
    <property type="entry name" value="HTH_ArsR_DNA-bd_dom"/>
</dbReference>
<evidence type="ECO:0000313" key="6">
    <source>
        <dbReference type="Proteomes" id="UP000824145"/>
    </source>
</evidence>
<dbReference type="SMART" id="SM00418">
    <property type="entry name" value="HTH_ARSR"/>
    <property type="match status" value="1"/>
</dbReference>
<reference evidence="5" key="2">
    <citation type="journal article" date="2021" name="PeerJ">
        <title>Extensive microbial diversity within the chicken gut microbiome revealed by metagenomics and culture.</title>
        <authorList>
            <person name="Gilroy R."/>
            <person name="Ravi A."/>
            <person name="Getino M."/>
            <person name="Pursley I."/>
            <person name="Horton D.L."/>
            <person name="Alikhan N.F."/>
            <person name="Baker D."/>
            <person name="Gharbi K."/>
            <person name="Hall N."/>
            <person name="Watson M."/>
            <person name="Adriaenssens E.M."/>
            <person name="Foster-Nyarko E."/>
            <person name="Jarju S."/>
            <person name="Secka A."/>
            <person name="Antonio M."/>
            <person name="Oren A."/>
            <person name="Chaudhuri R.R."/>
            <person name="La Ragione R."/>
            <person name="Hildebrand F."/>
            <person name="Pallen M.J."/>
        </authorList>
    </citation>
    <scope>NUCLEOTIDE SEQUENCE</scope>
    <source>
        <strain evidence="5">9366</strain>
    </source>
</reference>
<dbReference type="GO" id="GO:0003700">
    <property type="term" value="F:DNA-binding transcription factor activity"/>
    <property type="evidence" value="ECO:0007669"/>
    <property type="project" value="InterPro"/>
</dbReference>
<dbReference type="InterPro" id="IPR011991">
    <property type="entry name" value="ArsR-like_HTH"/>
</dbReference>
<accession>A0A9D1ML69</accession>
<dbReference type="PANTHER" id="PTHR43132:SF6">
    <property type="entry name" value="HTH-TYPE TRANSCRIPTIONAL REPRESSOR CZRA"/>
    <property type="match status" value="1"/>
</dbReference>
<dbReference type="NCBIfam" id="NF033788">
    <property type="entry name" value="HTH_metalloreg"/>
    <property type="match status" value="1"/>
</dbReference>
<evidence type="ECO:0000256" key="1">
    <source>
        <dbReference type="ARBA" id="ARBA00023015"/>
    </source>
</evidence>
<dbReference type="InterPro" id="IPR036390">
    <property type="entry name" value="WH_DNA-bd_sf"/>
</dbReference>
<proteinExistence type="predicted"/>
<dbReference type="AlphaFoldDB" id="A0A9D1ML69"/>
<sequence length="113" mass="12655">MEESKQDKKLDVIRAGLPDDDTLYDLADLFKMFGDSTRAKILSCLQRADLCVGEIAEVLGMTVSAVSHQLRVLRGAKLVKGTKEGKEVKYSLDDDHVIKIMEYGLTHLSEDRQ</sequence>
<dbReference type="GO" id="GO:0003677">
    <property type="term" value="F:DNA binding"/>
    <property type="evidence" value="ECO:0007669"/>
    <property type="project" value="UniProtKB-KW"/>
</dbReference>
<organism evidence="5 6">
    <name type="scientific">Candidatus Caccalectryoclostridium excrementigallinarum</name>
    <dbReference type="NCBI Taxonomy" id="2840710"/>
    <lineage>
        <taxon>Bacteria</taxon>
        <taxon>Bacillati</taxon>
        <taxon>Bacillota</taxon>
        <taxon>Clostridia</taxon>
        <taxon>Christensenellales</taxon>
        <taxon>Christensenellaceae</taxon>
        <taxon>Christensenellaceae incertae sedis</taxon>
        <taxon>Candidatus Caccalectryoclostridium</taxon>
    </lineage>
</organism>
<keyword evidence="3" id="KW-0804">Transcription</keyword>
<dbReference type="Proteomes" id="UP000824145">
    <property type="component" value="Unassembled WGS sequence"/>
</dbReference>
<feature type="domain" description="HTH arsR-type" evidence="4">
    <location>
        <begin position="18"/>
        <end position="112"/>
    </location>
</feature>
<evidence type="ECO:0000256" key="2">
    <source>
        <dbReference type="ARBA" id="ARBA00023125"/>
    </source>
</evidence>
<evidence type="ECO:0000313" key="5">
    <source>
        <dbReference type="EMBL" id="HIU62548.1"/>
    </source>
</evidence>
<dbReference type="PANTHER" id="PTHR43132">
    <property type="entry name" value="ARSENICAL RESISTANCE OPERON REPRESSOR ARSR-RELATED"/>
    <property type="match status" value="1"/>
</dbReference>
<name>A0A9D1ML69_9FIRM</name>
<dbReference type="Gene3D" id="1.10.10.10">
    <property type="entry name" value="Winged helix-like DNA-binding domain superfamily/Winged helix DNA-binding domain"/>
    <property type="match status" value="1"/>
</dbReference>
<dbReference type="InterPro" id="IPR036388">
    <property type="entry name" value="WH-like_DNA-bd_sf"/>
</dbReference>